<dbReference type="PATRIC" id="fig|28229.3.peg.3435"/>
<dbReference type="EMBL" id="JQEC01000045">
    <property type="protein sequence ID" value="KGJ90710.1"/>
    <property type="molecule type" value="Genomic_DNA"/>
</dbReference>
<protein>
    <recommendedName>
        <fullName evidence="3">Guanylate cyclase domain-containing protein</fullName>
    </recommendedName>
</protein>
<accession>A0A099KKD5</accession>
<dbReference type="AlphaFoldDB" id="A0A099KKD5"/>
<dbReference type="OrthoDB" id="8235971at2"/>
<evidence type="ECO:0008006" key="3">
    <source>
        <dbReference type="Google" id="ProtNLM"/>
    </source>
</evidence>
<organism evidence="1 2">
    <name type="scientific">Colwellia psychrerythraea</name>
    <name type="common">Vibrio psychroerythus</name>
    <dbReference type="NCBI Taxonomy" id="28229"/>
    <lineage>
        <taxon>Bacteria</taxon>
        <taxon>Pseudomonadati</taxon>
        <taxon>Pseudomonadota</taxon>
        <taxon>Gammaproteobacteria</taxon>
        <taxon>Alteromonadales</taxon>
        <taxon>Colwelliaceae</taxon>
        <taxon>Colwellia</taxon>
    </lineage>
</organism>
<gene>
    <name evidence="1" type="ORF">GAB14E_3516</name>
</gene>
<sequence length="283" mass="32552">MEVKILNNRLIAFLDVLGFTAFLKKESLENVHMKYSEFIDEAKTRTFFQAEGDNTGRSNFEYAEFISDSIILVSNPIDDVFNVNSFVAAVSFLFEMGFISNLPLRGAIGKGDFLIDIKRKIFISKEFANVVHFEGQQEWSGCVILDSAEDIVIESIFGEIDKERLKTDQMGNNLVINYDVPLKEKKSINLFVVNFLIFLTKEQIFSGIDYLINPKKENNKRFFEFLNTLPFEFQMLPQEFHPAVKTLMTKTRSGMRISFLDSNGNPCQPGVKEIQWMAVGRWK</sequence>
<reference evidence="1 2" key="1">
    <citation type="submission" date="2014-08" db="EMBL/GenBank/DDBJ databases">
        <title>Genomic and Phenotypic Diversity of Colwellia psychrerythraea strains from Disparate Marine Basins.</title>
        <authorList>
            <person name="Techtmann S.M."/>
            <person name="Stelling S.C."/>
            <person name="Utturkar S.M."/>
            <person name="Alshibli N."/>
            <person name="Harris A."/>
            <person name="Brown S.D."/>
            <person name="Hazen T.C."/>
        </authorList>
    </citation>
    <scope>NUCLEOTIDE SEQUENCE [LARGE SCALE GENOMIC DNA]</scope>
    <source>
        <strain evidence="1 2">GAB14E</strain>
    </source>
</reference>
<comment type="caution">
    <text evidence="1">The sequence shown here is derived from an EMBL/GenBank/DDBJ whole genome shotgun (WGS) entry which is preliminary data.</text>
</comment>
<evidence type="ECO:0000313" key="2">
    <source>
        <dbReference type="Proteomes" id="UP000029868"/>
    </source>
</evidence>
<evidence type="ECO:0000313" key="1">
    <source>
        <dbReference type="EMBL" id="KGJ90710.1"/>
    </source>
</evidence>
<dbReference type="Proteomes" id="UP000029868">
    <property type="component" value="Unassembled WGS sequence"/>
</dbReference>
<dbReference type="RefSeq" id="WP_033083416.1">
    <property type="nucleotide sequence ID" value="NZ_JQEC01000045.1"/>
</dbReference>
<name>A0A099KKD5_COLPS</name>
<proteinExistence type="predicted"/>